<feature type="region of interest" description="Disordered" evidence="1">
    <location>
        <begin position="89"/>
        <end position="136"/>
    </location>
</feature>
<organism evidence="2 3">
    <name type="scientific">Dreissena polymorpha</name>
    <name type="common">Zebra mussel</name>
    <name type="synonym">Mytilus polymorpha</name>
    <dbReference type="NCBI Taxonomy" id="45954"/>
    <lineage>
        <taxon>Eukaryota</taxon>
        <taxon>Metazoa</taxon>
        <taxon>Spiralia</taxon>
        <taxon>Lophotrochozoa</taxon>
        <taxon>Mollusca</taxon>
        <taxon>Bivalvia</taxon>
        <taxon>Autobranchia</taxon>
        <taxon>Heteroconchia</taxon>
        <taxon>Euheterodonta</taxon>
        <taxon>Imparidentia</taxon>
        <taxon>Neoheterodontei</taxon>
        <taxon>Myida</taxon>
        <taxon>Dreissenoidea</taxon>
        <taxon>Dreissenidae</taxon>
        <taxon>Dreissena</taxon>
    </lineage>
</organism>
<reference evidence="2" key="2">
    <citation type="submission" date="2020-11" db="EMBL/GenBank/DDBJ databases">
        <authorList>
            <person name="McCartney M.A."/>
            <person name="Auch B."/>
            <person name="Kono T."/>
            <person name="Mallez S."/>
            <person name="Becker A."/>
            <person name="Gohl D.M."/>
            <person name="Silverstein K.A.T."/>
            <person name="Koren S."/>
            <person name="Bechman K.B."/>
            <person name="Herman A."/>
            <person name="Abrahante J.E."/>
            <person name="Garbe J."/>
        </authorList>
    </citation>
    <scope>NUCLEOTIDE SEQUENCE</scope>
    <source>
        <strain evidence="2">Duluth1</strain>
        <tissue evidence="2">Whole animal</tissue>
    </source>
</reference>
<accession>A0A9D4LH65</accession>
<sequence length="136" mass="15566">MKTMHMQKQTSTSTSVQAEDQSYCHDEHIFKAHLNAKCDKTVQIDSFDGDMCKNLTEIKQKNQMKIIKTLKEKVTNLSKKCTELKSRVFSSSNMLQSNDQLSSDNHLVDGQTDRPTDRPTDRHEQSNIPPLLRRGA</sequence>
<dbReference type="Proteomes" id="UP000828390">
    <property type="component" value="Unassembled WGS sequence"/>
</dbReference>
<feature type="compositionally biased region" description="Basic and acidic residues" evidence="1">
    <location>
        <begin position="111"/>
        <end position="125"/>
    </location>
</feature>
<feature type="compositionally biased region" description="Polar residues" evidence="1">
    <location>
        <begin position="89"/>
        <end position="105"/>
    </location>
</feature>
<evidence type="ECO:0000313" key="3">
    <source>
        <dbReference type="Proteomes" id="UP000828390"/>
    </source>
</evidence>
<evidence type="ECO:0000313" key="2">
    <source>
        <dbReference type="EMBL" id="KAH3857734.1"/>
    </source>
</evidence>
<reference evidence="2" key="1">
    <citation type="journal article" date="2019" name="bioRxiv">
        <title>The Genome of the Zebra Mussel, Dreissena polymorpha: A Resource for Invasive Species Research.</title>
        <authorList>
            <person name="McCartney M.A."/>
            <person name="Auch B."/>
            <person name="Kono T."/>
            <person name="Mallez S."/>
            <person name="Zhang Y."/>
            <person name="Obille A."/>
            <person name="Becker A."/>
            <person name="Abrahante J.E."/>
            <person name="Garbe J."/>
            <person name="Badalamenti J.P."/>
            <person name="Herman A."/>
            <person name="Mangelson H."/>
            <person name="Liachko I."/>
            <person name="Sullivan S."/>
            <person name="Sone E.D."/>
            <person name="Koren S."/>
            <person name="Silverstein K.A.T."/>
            <person name="Beckman K.B."/>
            <person name="Gohl D.M."/>
        </authorList>
    </citation>
    <scope>NUCLEOTIDE SEQUENCE</scope>
    <source>
        <strain evidence="2">Duluth1</strain>
        <tissue evidence="2">Whole animal</tissue>
    </source>
</reference>
<keyword evidence="3" id="KW-1185">Reference proteome</keyword>
<dbReference type="AlphaFoldDB" id="A0A9D4LH65"/>
<evidence type="ECO:0000256" key="1">
    <source>
        <dbReference type="SAM" id="MobiDB-lite"/>
    </source>
</evidence>
<comment type="caution">
    <text evidence="2">The sequence shown here is derived from an EMBL/GenBank/DDBJ whole genome shotgun (WGS) entry which is preliminary data.</text>
</comment>
<gene>
    <name evidence="2" type="ORF">DPMN_100347</name>
</gene>
<dbReference type="EMBL" id="JAIWYP010000003">
    <property type="protein sequence ID" value="KAH3857734.1"/>
    <property type="molecule type" value="Genomic_DNA"/>
</dbReference>
<proteinExistence type="predicted"/>
<name>A0A9D4LH65_DREPO</name>
<protein>
    <submittedName>
        <fullName evidence="2">Uncharacterized protein</fullName>
    </submittedName>
</protein>